<name>A0AAD7SE82_9TELE</name>
<feature type="compositionally biased region" description="Low complexity" evidence="1">
    <location>
        <begin position="45"/>
        <end position="65"/>
    </location>
</feature>
<dbReference type="EMBL" id="JAINUG010000075">
    <property type="protein sequence ID" value="KAJ8400672.1"/>
    <property type="molecule type" value="Genomic_DNA"/>
</dbReference>
<dbReference type="Proteomes" id="UP001221898">
    <property type="component" value="Unassembled WGS sequence"/>
</dbReference>
<evidence type="ECO:0000313" key="3">
    <source>
        <dbReference type="Proteomes" id="UP001221898"/>
    </source>
</evidence>
<comment type="caution">
    <text evidence="2">The sequence shown here is derived from an EMBL/GenBank/DDBJ whole genome shotgun (WGS) entry which is preliminary data.</text>
</comment>
<evidence type="ECO:0000256" key="1">
    <source>
        <dbReference type="SAM" id="MobiDB-lite"/>
    </source>
</evidence>
<sequence length="114" mass="11973">MSANKIVRRRGVSFGISPFPPARSSVFLPLFDPPSVALELARSGLPAPSASPLSLSRSPSGALPARGEARRGASTAGSLAPRRISSKPMSPNHGGRARFPPFLVFSHSSLYFST</sequence>
<dbReference type="AlphaFoldDB" id="A0AAD7SE82"/>
<feature type="region of interest" description="Disordered" evidence="1">
    <location>
        <begin position="45"/>
        <end position="100"/>
    </location>
</feature>
<protein>
    <submittedName>
        <fullName evidence="2">Uncharacterized protein</fullName>
    </submittedName>
</protein>
<evidence type="ECO:0000313" key="2">
    <source>
        <dbReference type="EMBL" id="KAJ8400672.1"/>
    </source>
</evidence>
<keyword evidence="3" id="KW-1185">Reference proteome</keyword>
<organism evidence="2 3">
    <name type="scientific">Aldrovandia affinis</name>
    <dbReference type="NCBI Taxonomy" id="143900"/>
    <lineage>
        <taxon>Eukaryota</taxon>
        <taxon>Metazoa</taxon>
        <taxon>Chordata</taxon>
        <taxon>Craniata</taxon>
        <taxon>Vertebrata</taxon>
        <taxon>Euteleostomi</taxon>
        <taxon>Actinopterygii</taxon>
        <taxon>Neopterygii</taxon>
        <taxon>Teleostei</taxon>
        <taxon>Notacanthiformes</taxon>
        <taxon>Halosauridae</taxon>
        <taxon>Aldrovandia</taxon>
    </lineage>
</organism>
<proteinExistence type="predicted"/>
<gene>
    <name evidence="2" type="ORF">AAFF_G00394410</name>
</gene>
<reference evidence="2" key="1">
    <citation type="journal article" date="2023" name="Science">
        <title>Genome structures resolve the early diversification of teleost fishes.</title>
        <authorList>
            <person name="Parey E."/>
            <person name="Louis A."/>
            <person name="Montfort J."/>
            <person name="Bouchez O."/>
            <person name="Roques C."/>
            <person name="Iampietro C."/>
            <person name="Lluch J."/>
            <person name="Castinel A."/>
            <person name="Donnadieu C."/>
            <person name="Desvignes T."/>
            <person name="Floi Bucao C."/>
            <person name="Jouanno E."/>
            <person name="Wen M."/>
            <person name="Mejri S."/>
            <person name="Dirks R."/>
            <person name="Jansen H."/>
            <person name="Henkel C."/>
            <person name="Chen W.J."/>
            <person name="Zahm M."/>
            <person name="Cabau C."/>
            <person name="Klopp C."/>
            <person name="Thompson A.W."/>
            <person name="Robinson-Rechavi M."/>
            <person name="Braasch I."/>
            <person name="Lecointre G."/>
            <person name="Bobe J."/>
            <person name="Postlethwait J.H."/>
            <person name="Berthelot C."/>
            <person name="Roest Crollius H."/>
            <person name="Guiguen Y."/>
        </authorList>
    </citation>
    <scope>NUCLEOTIDE SEQUENCE</scope>
    <source>
        <strain evidence="2">NC1722</strain>
    </source>
</reference>
<accession>A0AAD7SE82</accession>